<evidence type="ECO:0000259" key="3">
    <source>
        <dbReference type="Pfam" id="PF09830"/>
    </source>
</evidence>
<dbReference type="Gene3D" id="3.30.428.70">
    <property type="match status" value="2"/>
</dbReference>
<evidence type="ECO:0000259" key="4">
    <source>
        <dbReference type="Pfam" id="PF19327"/>
    </source>
</evidence>
<dbReference type="InterPro" id="IPR045759">
    <property type="entry name" value="Ap4A_phos1/2_N"/>
</dbReference>
<dbReference type="GO" id="GO:0003877">
    <property type="term" value="F:ATP:ADP adenylyltransferase activity"/>
    <property type="evidence" value="ECO:0007669"/>
    <property type="project" value="InterPro"/>
</dbReference>
<evidence type="ECO:0000256" key="2">
    <source>
        <dbReference type="SAM" id="Phobius"/>
    </source>
</evidence>
<protein>
    <recommendedName>
        <fullName evidence="6">ATP adenylyltransferase</fullName>
    </recommendedName>
</protein>
<feature type="domain" description="Ap4A phosphorylase 1/2 N-terminal" evidence="4">
    <location>
        <begin position="221"/>
        <end position="306"/>
    </location>
</feature>
<organism evidence="5">
    <name type="scientific">Spumella elongata</name>
    <dbReference type="NCBI Taxonomy" id="89044"/>
    <lineage>
        <taxon>Eukaryota</taxon>
        <taxon>Sar</taxon>
        <taxon>Stramenopiles</taxon>
        <taxon>Ochrophyta</taxon>
        <taxon>Chrysophyceae</taxon>
        <taxon>Chromulinales</taxon>
        <taxon>Chromulinaceae</taxon>
        <taxon>Spumella</taxon>
    </lineage>
</organism>
<dbReference type="AlphaFoldDB" id="A0A7S3GU21"/>
<dbReference type="EMBL" id="HBIC01010736">
    <property type="protein sequence ID" value="CAE0276515.1"/>
    <property type="molecule type" value="Transcribed_RNA"/>
</dbReference>
<reference evidence="5" key="1">
    <citation type="submission" date="2021-01" db="EMBL/GenBank/DDBJ databases">
        <authorList>
            <person name="Corre E."/>
            <person name="Pelletier E."/>
            <person name="Niang G."/>
            <person name="Scheremetjew M."/>
            <person name="Finn R."/>
            <person name="Kale V."/>
            <person name="Holt S."/>
            <person name="Cochrane G."/>
            <person name="Meng A."/>
            <person name="Brown T."/>
            <person name="Cohen L."/>
        </authorList>
    </citation>
    <scope>NUCLEOTIDE SEQUENCE</scope>
    <source>
        <strain evidence="5">CCAP 955/1</strain>
    </source>
</reference>
<dbReference type="Pfam" id="PF19327">
    <property type="entry name" value="Ap4A_phos_N"/>
    <property type="match status" value="1"/>
</dbReference>
<accession>A0A7S3GU21</accession>
<dbReference type="InterPro" id="IPR019200">
    <property type="entry name" value="ATP_adenylylTrfase_C"/>
</dbReference>
<evidence type="ECO:0000256" key="1">
    <source>
        <dbReference type="SAM" id="MobiDB-lite"/>
    </source>
</evidence>
<keyword evidence="2" id="KW-1133">Transmembrane helix</keyword>
<dbReference type="PANTHER" id="PTHR38420:SF1">
    <property type="entry name" value="PUTATIVE (AFU_ORTHOLOGUE AFUA_5G14690)-RELATED"/>
    <property type="match status" value="1"/>
</dbReference>
<dbReference type="SUPFAM" id="SSF54197">
    <property type="entry name" value="HIT-like"/>
    <property type="match status" value="1"/>
</dbReference>
<feature type="region of interest" description="Disordered" evidence="1">
    <location>
        <begin position="440"/>
        <end position="463"/>
    </location>
</feature>
<evidence type="ECO:0000313" key="5">
    <source>
        <dbReference type="EMBL" id="CAE0276515.1"/>
    </source>
</evidence>
<keyword evidence="2" id="KW-0812">Transmembrane</keyword>
<evidence type="ECO:0008006" key="6">
    <source>
        <dbReference type="Google" id="ProtNLM"/>
    </source>
</evidence>
<sequence length="557" mass="61715">MSDTSSFKEGTLLEDDIEMTAMPIETGGTLLSKGDNEGTSLPNTSISQLLCSNNEKNGTRRKTNIADLVSYIGFRGVALIIAFKVVGLIVFALFFMSYTSTLDAGDVSHVTLSRGRLENLREKIRQTTLAARAIGLSQQEGKQAEKVLFTLPVAHTHVYDRYIEFIMSYPREASQSSGDSWQSSKDSTSTLTTGSTAAEIAATRQADKLTNQDPLSVHTVAPALVVHSFEDVPFTVLLNKFNTVKDHCLLVTNKFAPQIAPFQGTELELWHWTLLQTRGVGFYNSNGLAGASQAHRHMQFIPGDAVWSMRNKDATHALPIDDIVMPPIEAGVWRAFPFFSHYDSSNKDLAKTGQDKFKYKAKKDTLMPLHDKLQTAMLHQLKQFDFQHGVAVLLDRSSFLAYGDKAAQAYSDYLQQAYEALLRSNGINIDTLRQCAAASLNPDSNKPDTTTSSNSHSNNRDRVVEHDDLPVTHPESPYEATEPLNCLDAVAYNIILRPQYMMLVPRSKKDFASAVNINSFGYMGLFLANNEVSKGLIRDIGPLEILKVVGRPKQRIN</sequence>
<dbReference type="InterPro" id="IPR036265">
    <property type="entry name" value="HIT-like_sf"/>
</dbReference>
<proteinExistence type="predicted"/>
<name>A0A7S3GU21_9STRA</name>
<dbReference type="InterPro" id="IPR043171">
    <property type="entry name" value="Ap4A_phos1/2-like"/>
</dbReference>
<dbReference type="Pfam" id="PF09830">
    <property type="entry name" value="ATP_transf"/>
    <property type="match status" value="1"/>
</dbReference>
<dbReference type="GO" id="GO:0005524">
    <property type="term" value="F:ATP binding"/>
    <property type="evidence" value="ECO:0007669"/>
    <property type="project" value="InterPro"/>
</dbReference>
<dbReference type="InterPro" id="IPR009163">
    <property type="entry name" value="Ap4A_phos1/2"/>
</dbReference>
<dbReference type="PANTHER" id="PTHR38420">
    <property type="entry name" value="AP-4-A PHOSPHORYLASE II"/>
    <property type="match status" value="1"/>
</dbReference>
<feature type="region of interest" description="Disordered" evidence="1">
    <location>
        <begin position="175"/>
        <end position="195"/>
    </location>
</feature>
<feature type="domain" description="ATP adenylyltransferase C-terminal" evidence="3">
    <location>
        <begin position="383"/>
        <end position="552"/>
    </location>
</feature>
<dbReference type="GO" id="GO:0009117">
    <property type="term" value="P:nucleotide metabolic process"/>
    <property type="evidence" value="ECO:0007669"/>
    <property type="project" value="InterPro"/>
</dbReference>
<gene>
    <name evidence="5" type="ORF">SELO1098_LOCUS5345</name>
</gene>
<feature type="transmembrane region" description="Helical" evidence="2">
    <location>
        <begin position="68"/>
        <end position="96"/>
    </location>
</feature>
<keyword evidence="2" id="KW-0472">Membrane</keyword>